<gene>
    <name evidence="2" type="ORF">ASZ90_002952</name>
</gene>
<evidence type="ECO:0000313" key="2">
    <source>
        <dbReference type="EMBL" id="KUG27189.1"/>
    </source>
</evidence>
<dbReference type="SUPFAM" id="SSF53383">
    <property type="entry name" value="PLP-dependent transferases"/>
    <property type="match status" value="1"/>
</dbReference>
<comment type="caution">
    <text evidence="2">The sequence shown here is derived from an EMBL/GenBank/DDBJ whole genome shotgun (WGS) entry which is preliminary data.</text>
</comment>
<dbReference type="PROSITE" id="PS00105">
    <property type="entry name" value="AA_TRANSFER_CLASS_1"/>
    <property type="match status" value="1"/>
</dbReference>
<keyword evidence="2" id="KW-0808">Transferase</keyword>
<dbReference type="EMBL" id="LNQE01000353">
    <property type="protein sequence ID" value="KUG27189.1"/>
    <property type="molecule type" value="Genomic_DNA"/>
</dbReference>
<evidence type="ECO:0000259" key="1">
    <source>
        <dbReference type="Pfam" id="PF00155"/>
    </source>
</evidence>
<dbReference type="EC" id="2.6.1.57" evidence="2"/>
<dbReference type="AlphaFoldDB" id="A0A0W8G246"/>
<dbReference type="Gene3D" id="3.90.1150.10">
    <property type="entry name" value="Aspartate Aminotransferase, domain 1"/>
    <property type="match status" value="2"/>
</dbReference>
<dbReference type="PANTHER" id="PTHR42691">
    <property type="entry name" value="ASPARTATE AMINOTRANSFERASE YHDR-RELATED"/>
    <property type="match status" value="1"/>
</dbReference>
<dbReference type="InterPro" id="IPR015421">
    <property type="entry name" value="PyrdxlP-dep_Trfase_major"/>
</dbReference>
<dbReference type="GO" id="GO:0004069">
    <property type="term" value="F:L-aspartate:2-oxoglutarate aminotransferase activity"/>
    <property type="evidence" value="ECO:0007669"/>
    <property type="project" value="UniProtKB-EC"/>
</dbReference>
<feature type="domain" description="Aminotransferase class I/classII large" evidence="1">
    <location>
        <begin position="37"/>
        <end position="384"/>
    </location>
</feature>
<name>A0A0W8G246_9ZZZZ</name>
<dbReference type="NCBIfam" id="NF005305">
    <property type="entry name" value="PRK06836.1"/>
    <property type="match status" value="1"/>
</dbReference>
<accession>A0A0W8G246</accession>
<dbReference type="GO" id="GO:0030170">
    <property type="term" value="F:pyridoxal phosphate binding"/>
    <property type="evidence" value="ECO:0007669"/>
    <property type="project" value="InterPro"/>
</dbReference>
<protein>
    <submittedName>
        <fullName evidence="2">Biosynthetic aromatic amino acid aminotransferase alpha</fullName>
        <ecNumber evidence="2">2.6.1.1</ecNumber>
        <ecNumber evidence="2">2.6.1.57</ecNumber>
    </submittedName>
</protein>
<dbReference type="InterPro" id="IPR015424">
    <property type="entry name" value="PyrdxlP-dep_Trfase"/>
</dbReference>
<dbReference type="PANTHER" id="PTHR42691:SF1">
    <property type="entry name" value="ASPARTATE AMINOTRANSFERASE YHDR-RELATED"/>
    <property type="match status" value="1"/>
</dbReference>
<dbReference type="Gene3D" id="3.40.640.10">
    <property type="entry name" value="Type I PLP-dependent aspartate aminotransferase-like (Major domain)"/>
    <property type="match status" value="1"/>
</dbReference>
<dbReference type="InterPro" id="IPR004839">
    <property type="entry name" value="Aminotransferase_I/II_large"/>
</dbReference>
<organism evidence="2">
    <name type="scientific">hydrocarbon metagenome</name>
    <dbReference type="NCBI Taxonomy" id="938273"/>
    <lineage>
        <taxon>unclassified sequences</taxon>
        <taxon>metagenomes</taxon>
        <taxon>ecological metagenomes</taxon>
    </lineage>
</organism>
<dbReference type="EC" id="2.6.1.1" evidence="2"/>
<dbReference type="InterPro" id="IPR004838">
    <property type="entry name" value="NHTrfase_class1_PyrdxlP-BS"/>
</dbReference>
<dbReference type="Pfam" id="PF00155">
    <property type="entry name" value="Aminotran_1_2"/>
    <property type="match status" value="1"/>
</dbReference>
<keyword evidence="2" id="KW-0032">Aminotransferase</keyword>
<sequence length="395" mass="42207">MRLLTREMDGYLAGGAWIRKIFELGLELKKQYGEDAVCDFSLGNPDLPPPPAVGRRLAEIAAAADRPFAFGYMPNPGYPAVREALAGYIGRQQHCVISPGDLVVTCGAAGAINIFFRAVLEPGDEVICPSPYFVEYGFYAGNSGGVLVPVPTRAGDFGLDVAAIAAAVTDKTRAVLVNSPNNPTGQVYPAEDIAALAAALTELSRGRESPIFLVADEPYRFLTYDGCAVPPVLPASPYSLVVSSFSKNLSLAGERVGFVAVSPDMPEREKLVAGMVFANRIMGFVNAPAIGQAVVLGALDAQVDTSVYTRRRDAMAGVLSRTGYEFFMPRGAFYFFPKSPIPDEVAFVSKLAEHRVLAVPGRGFGMPGYFRLAFCVDEAVILRAEEGLAKARDAC</sequence>
<dbReference type="CDD" id="cd00609">
    <property type="entry name" value="AAT_like"/>
    <property type="match status" value="1"/>
</dbReference>
<reference evidence="2" key="1">
    <citation type="journal article" date="2015" name="Proc. Natl. Acad. Sci. U.S.A.">
        <title>Networks of energetic and metabolic interactions define dynamics in microbial communities.</title>
        <authorList>
            <person name="Embree M."/>
            <person name="Liu J.K."/>
            <person name="Al-Bassam M.M."/>
            <person name="Zengler K."/>
        </authorList>
    </citation>
    <scope>NUCLEOTIDE SEQUENCE</scope>
</reference>
<dbReference type="InterPro" id="IPR015422">
    <property type="entry name" value="PyrdxlP-dep_Trfase_small"/>
</dbReference>
<proteinExistence type="predicted"/>